<dbReference type="Pfam" id="PF01739">
    <property type="entry name" value="CheR"/>
    <property type="match status" value="1"/>
</dbReference>
<dbReference type="SUPFAM" id="SSF48452">
    <property type="entry name" value="TPR-like"/>
    <property type="match status" value="1"/>
</dbReference>
<proteinExistence type="predicted"/>
<keyword evidence="7" id="KW-1185">Reference proteome</keyword>
<feature type="domain" description="CheR-type methyltransferase" evidence="5">
    <location>
        <begin position="1"/>
        <end position="240"/>
    </location>
</feature>
<dbReference type="PANTHER" id="PTHR24422">
    <property type="entry name" value="CHEMOTAXIS PROTEIN METHYLTRANSFERASE"/>
    <property type="match status" value="1"/>
</dbReference>
<evidence type="ECO:0000256" key="3">
    <source>
        <dbReference type="ARBA" id="ARBA00022691"/>
    </source>
</evidence>
<dbReference type="SUPFAM" id="SSF53335">
    <property type="entry name" value="S-adenosyl-L-methionine-dependent methyltransferases"/>
    <property type="match status" value="1"/>
</dbReference>
<dbReference type="Gene3D" id="3.40.50.150">
    <property type="entry name" value="Vaccinia Virus protein VP39"/>
    <property type="match status" value="1"/>
</dbReference>
<dbReference type="Gene3D" id="1.25.40.10">
    <property type="entry name" value="Tetratricopeptide repeat domain"/>
    <property type="match status" value="1"/>
</dbReference>
<dbReference type="CDD" id="cd02440">
    <property type="entry name" value="AdoMet_MTases"/>
    <property type="match status" value="1"/>
</dbReference>
<dbReference type="SMART" id="SM00028">
    <property type="entry name" value="TPR"/>
    <property type="match status" value="2"/>
</dbReference>
<evidence type="ECO:0000256" key="4">
    <source>
        <dbReference type="PROSITE-ProRule" id="PRU00339"/>
    </source>
</evidence>
<dbReference type="InterPro" id="IPR019734">
    <property type="entry name" value="TPR_rpt"/>
</dbReference>
<dbReference type="PANTHER" id="PTHR24422:SF19">
    <property type="entry name" value="CHEMOTAXIS PROTEIN METHYLTRANSFERASE"/>
    <property type="match status" value="1"/>
</dbReference>
<evidence type="ECO:0000313" key="6">
    <source>
        <dbReference type="EMBL" id="MBF8178191.1"/>
    </source>
</evidence>
<dbReference type="InterPro" id="IPR022642">
    <property type="entry name" value="CheR_C"/>
</dbReference>
<dbReference type="PRINTS" id="PR00996">
    <property type="entry name" value="CHERMTFRASE"/>
</dbReference>
<gene>
    <name evidence="6" type="ORF">IXC47_10900</name>
</gene>
<dbReference type="GO" id="GO:0032259">
    <property type="term" value="P:methylation"/>
    <property type="evidence" value="ECO:0007669"/>
    <property type="project" value="UniProtKB-KW"/>
</dbReference>
<accession>A0ABS0ETL6</accession>
<evidence type="ECO:0000313" key="7">
    <source>
        <dbReference type="Proteomes" id="UP000657372"/>
    </source>
</evidence>
<keyword evidence="1 6" id="KW-0489">Methyltransferase</keyword>
<dbReference type="InterPro" id="IPR000780">
    <property type="entry name" value="CheR_MeTrfase"/>
</dbReference>
<dbReference type="GO" id="GO:0008168">
    <property type="term" value="F:methyltransferase activity"/>
    <property type="evidence" value="ECO:0007669"/>
    <property type="project" value="UniProtKB-KW"/>
</dbReference>
<dbReference type="PROSITE" id="PS50123">
    <property type="entry name" value="CHER"/>
    <property type="match status" value="1"/>
</dbReference>
<dbReference type="EMBL" id="JADOEL010000007">
    <property type="protein sequence ID" value="MBF8178191.1"/>
    <property type="molecule type" value="Genomic_DNA"/>
</dbReference>
<reference evidence="6 7" key="1">
    <citation type="submission" date="2020-11" db="EMBL/GenBank/DDBJ databases">
        <title>WGS of Herminiimonas contaminans strain Marseille-Q4544 isolated from planarians Schmidtea mediterranea.</title>
        <authorList>
            <person name="Kangale L."/>
        </authorList>
    </citation>
    <scope>NUCLEOTIDE SEQUENCE [LARGE SCALE GENOMIC DNA]</scope>
    <source>
        <strain evidence="6 7">Marseille-Q4544</strain>
    </source>
</reference>
<keyword evidence="4" id="KW-0802">TPR repeat</keyword>
<name>A0ABS0ETL6_9BURK</name>
<dbReference type="Proteomes" id="UP000657372">
    <property type="component" value="Unassembled WGS sequence"/>
</dbReference>
<dbReference type="InterPro" id="IPR050903">
    <property type="entry name" value="Bact_Chemotaxis_MeTrfase"/>
</dbReference>
<evidence type="ECO:0000259" key="5">
    <source>
        <dbReference type="PROSITE" id="PS50123"/>
    </source>
</evidence>
<organism evidence="6 7">
    <name type="scientific">Herminiimonas contaminans</name>
    <dbReference type="NCBI Taxonomy" id="1111140"/>
    <lineage>
        <taxon>Bacteria</taxon>
        <taxon>Pseudomonadati</taxon>
        <taxon>Pseudomonadota</taxon>
        <taxon>Betaproteobacteria</taxon>
        <taxon>Burkholderiales</taxon>
        <taxon>Oxalobacteraceae</taxon>
        <taxon>Herminiimonas</taxon>
    </lineage>
</organism>
<dbReference type="PROSITE" id="PS50005">
    <property type="entry name" value="TPR"/>
    <property type="match status" value="1"/>
</dbReference>
<keyword evidence="2" id="KW-0808">Transferase</keyword>
<dbReference type="InterPro" id="IPR011990">
    <property type="entry name" value="TPR-like_helical_dom_sf"/>
</dbReference>
<dbReference type="RefSeq" id="WP_195875657.1">
    <property type="nucleotide sequence ID" value="NZ_JADOEL010000007.1"/>
</dbReference>
<evidence type="ECO:0000256" key="2">
    <source>
        <dbReference type="ARBA" id="ARBA00022679"/>
    </source>
</evidence>
<feature type="repeat" description="TPR" evidence="4">
    <location>
        <begin position="354"/>
        <end position="387"/>
    </location>
</feature>
<dbReference type="InterPro" id="IPR029063">
    <property type="entry name" value="SAM-dependent_MTases_sf"/>
</dbReference>
<protein>
    <submittedName>
        <fullName evidence="6">Methyltransferase</fullName>
    </submittedName>
</protein>
<keyword evidence="3" id="KW-0949">S-adenosyl-L-methionine</keyword>
<dbReference type="SMART" id="SM00138">
    <property type="entry name" value="MeTrc"/>
    <property type="match status" value="1"/>
</dbReference>
<evidence type="ECO:0000256" key="1">
    <source>
        <dbReference type="ARBA" id="ARBA00022603"/>
    </source>
</evidence>
<sequence>MSTLNRIASLLRHSMGLDVASVGMGLIERAVSERMATLGLNQDAYLLALQSAPAELQELIELVIVPETWFFRDREAILSLARMARAQIAEQPERCVRVLSLPCSTGEEPYSVAMALLDAGIPPANFHIDAIDICHRSLATAERGVYGRNSFRGKLLDYRDRHFSTEKEVSTLSEEVRLRVHFRHGNMFAPDFLINEKAYDFVLCRNVLIYFDREMQQQAVEVLDRLLHTQGTIFVGPAEAGVMLRPNLVSAGIPLAFAFKKRSTPLPAAAIHKLKKIDVPPSIKMQALPPVPPIRKPFANVPPLAPAAPQASPSVETPSSDAILARAMQCANQGELIEAARLCKEYMQQNGPNGAAHYLMGLISDARQDTNDAMQHYRKAIYLQPNHYEALTHLAALLAAQGDAAGARLMQQRAQRVAGTQEQPHA</sequence>
<comment type="caution">
    <text evidence="6">The sequence shown here is derived from an EMBL/GenBank/DDBJ whole genome shotgun (WGS) entry which is preliminary data.</text>
</comment>